<dbReference type="EMBL" id="CAJFCJ010000019">
    <property type="protein sequence ID" value="CAD5123465.1"/>
    <property type="molecule type" value="Genomic_DNA"/>
</dbReference>
<dbReference type="AlphaFoldDB" id="A0A7I8W4P8"/>
<evidence type="ECO:0000256" key="1">
    <source>
        <dbReference type="ARBA" id="ARBA00004651"/>
    </source>
</evidence>
<comment type="caution">
    <text evidence="10">The sequence shown here is derived from an EMBL/GenBank/DDBJ whole genome shotgun (WGS) entry which is preliminary data.</text>
</comment>
<dbReference type="Proteomes" id="UP000549394">
    <property type="component" value="Unassembled WGS sequence"/>
</dbReference>
<dbReference type="GO" id="GO:0034220">
    <property type="term" value="P:monoatomic ion transmembrane transport"/>
    <property type="evidence" value="ECO:0007669"/>
    <property type="project" value="UniProtKB-KW"/>
</dbReference>
<evidence type="ECO:0000256" key="6">
    <source>
        <dbReference type="ARBA" id="ARBA00023065"/>
    </source>
</evidence>
<gene>
    <name evidence="9" type="primary">inx</name>
    <name evidence="10" type="ORF">DGYR_LOCUS11144</name>
</gene>
<keyword evidence="4 9" id="KW-0812">Transmembrane</keyword>
<evidence type="ECO:0000256" key="3">
    <source>
        <dbReference type="ARBA" id="ARBA00022475"/>
    </source>
</evidence>
<comment type="function">
    <text evidence="9">Structural component of the gap junctions.</text>
</comment>
<keyword evidence="6 9" id="KW-0406">Ion transport</keyword>
<keyword evidence="7 9" id="KW-0472">Membrane</keyword>
<keyword evidence="5 9" id="KW-1133">Transmembrane helix</keyword>
<dbReference type="PANTHER" id="PTHR11893">
    <property type="entry name" value="INNEXIN"/>
    <property type="match status" value="1"/>
</dbReference>
<dbReference type="PANTHER" id="PTHR11893:SF36">
    <property type="entry name" value="INNEXIN-5"/>
    <property type="match status" value="1"/>
</dbReference>
<keyword evidence="11" id="KW-1185">Reference proteome</keyword>
<dbReference type="GO" id="GO:0005921">
    <property type="term" value="C:gap junction"/>
    <property type="evidence" value="ECO:0007669"/>
    <property type="project" value="UniProtKB-UniRule"/>
</dbReference>
<evidence type="ECO:0000313" key="11">
    <source>
        <dbReference type="Proteomes" id="UP000549394"/>
    </source>
</evidence>
<evidence type="ECO:0000256" key="9">
    <source>
        <dbReference type="RuleBase" id="RU010713"/>
    </source>
</evidence>
<feature type="transmembrane region" description="Helical" evidence="9">
    <location>
        <begin position="101"/>
        <end position="128"/>
    </location>
</feature>
<evidence type="ECO:0000256" key="2">
    <source>
        <dbReference type="ARBA" id="ARBA00022448"/>
    </source>
</evidence>
<keyword evidence="2 9" id="KW-0813">Transport</keyword>
<evidence type="ECO:0000256" key="7">
    <source>
        <dbReference type="ARBA" id="ARBA00023136"/>
    </source>
</evidence>
<dbReference type="PRINTS" id="PR01262">
    <property type="entry name" value="INNEXIN"/>
</dbReference>
<keyword evidence="8 9" id="KW-0407">Ion channel</keyword>
<reference evidence="10 11" key="1">
    <citation type="submission" date="2020-08" db="EMBL/GenBank/DDBJ databases">
        <authorList>
            <person name="Hejnol A."/>
        </authorList>
    </citation>
    <scope>NUCLEOTIDE SEQUENCE [LARGE SCALE GENOMIC DNA]</scope>
</reference>
<dbReference type="OrthoDB" id="5867527at2759"/>
<proteinExistence type="inferred from homology"/>
<evidence type="ECO:0000256" key="8">
    <source>
        <dbReference type="ARBA" id="ARBA00023303"/>
    </source>
</evidence>
<organism evidence="10 11">
    <name type="scientific">Dimorphilus gyrociliatus</name>
    <dbReference type="NCBI Taxonomy" id="2664684"/>
    <lineage>
        <taxon>Eukaryota</taxon>
        <taxon>Metazoa</taxon>
        <taxon>Spiralia</taxon>
        <taxon>Lophotrochozoa</taxon>
        <taxon>Annelida</taxon>
        <taxon>Polychaeta</taxon>
        <taxon>Polychaeta incertae sedis</taxon>
        <taxon>Dinophilidae</taxon>
        <taxon>Dimorphilus</taxon>
    </lineage>
</organism>
<comment type="subcellular location">
    <subcellularLocation>
        <location evidence="1 9">Cell membrane</location>
        <topology evidence="1 9">Multi-pass membrane protein</topology>
    </subcellularLocation>
</comment>
<sequence length="302" mass="35594">MDKIIGVVGSIPISKTRKDDTSADRLSHRFMTAKLIVFALVVSAKQFVGDPITCWVPAHFSGGWEEYTNSYCWIKNTYFLPFEEHIPKVGEKREMIPYYQWVPIIFLVMALFFYLPSAITVLVSLNYFMGSNFHMYGFQVLMELSAGRDWTDSHRFPRVTMCDLDVRRLGNIHRYTVQCVLPINLFNEKLFLFIWWWIIVLIFIQGVSLIKWSLRSISKVDDMRYVRKHLKLAGLYQTANEQSEDLNKFVKDYLKSDGIFILRLIGSNTNTITVTDFVRSLWRTWIERDIRNNEKHPDNKIY</sequence>
<evidence type="ECO:0000256" key="4">
    <source>
        <dbReference type="ARBA" id="ARBA00022692"/>
    </source>
</evidence>
<feature type="transmembrane region" description="Helical" evidence="9">
    <location>
        <begin position="194"/>
        <end position="214"/>
    </location>
</feature>
<dbReference type="GO" id="GO:0005886">
    <property type="term" value="C:plasma membrane"/>
    <property type="evidence" value="ECO:0007669"/>
    <property type="project" value="UniProtKB-SubCell"/>
</dbReference>
<keyword evidence="3" id="KW-1003">Cell membrane</keyword>
<name>A0A7I8W4P8_9ANNE</name>
<dbReference type="InterPro" id="IPR000990">
    <property type="entry name" value="Innexin"/>
</dbReference>
<protein>
    <recommendedName>
        <fullName evidence="9">Innexin</fullName>
    </recommendedName>
</protein>
<evidence type="ECO:0000256" key="5">
    <source>
        <dbReference type="ARBA" id="ARBA00022989"/>
    </source>
</evidence>
<accession>A0A7I8W4P8</accession>
<comment type="similarity">
    <text evidence="9">Belongs to the pannexin family.</text>
</comment>
<dbReference type="PROSITE" id="PS51013">
    <property type="entry name" value="PANNEXIN"/>
    <property type="match status" value="1"/>
</dbReference>
<evidence type="ECO:0000313" key="10">
    <source>
        <dbReference type="EMBL" id="CAD5123465.1"/>
    </source>
</evidence>
<comment type="caution">
    <text evidence="9">Lacks conserved residue(s) required for the propagation of feature annotation.</text>
</comment>
<dbReference type="Pfam" id="PF00876">
    <property type="entry name" value="Innexin"/>
    <property type="match status" value="2"/>
</dbReference>